<comment type="caution">
    <text evidence="2">The sequence shown here is derived from an EMBL/GenBank/DDBJ whole genome shotgun (WGS) entry which is preliminary data.</text>
</comment>
<keyword evidence="1" id="KW-0472">Membrane</keyword>
<protein>
    <submittedName>
        <fullName evidence="2">Uncharacterized protein</fullName>
    </submittedName>
</protein>
<feature type="transmembrane region" description="Helical" evidence="1">
    <location>
        <begin position="182"/>
        <end position="209"/>
    </location>
</feature>
<feature type="non-terminal residue" evidence="2">
    <location>
        <position position="229"/>
    </location>
</feature>
<gene>
    <name evidence="2" type="ORF">PGLA2088_LOCUS29369</name>
</gene>
<keyword evidence="1" id="KW-0812">Transmembrane</keyword>
<accession>A0A813KB10</accession>
<evidence type="ECO:0000313" key="2">
    <source>
        <dbReference type="EMBL" id="CAE8695470.1"/>
    </source>
</evidence>
<proteinExistence type="predicted"/>
<name>A0A813KB10_POLGL</name>
<evidence type="ECO:0000256" key="1">
    <source>
        <dbReference type="SAM" id="Phobius"/>
    </source>
</evidence>
<reference evidence="2" key="1">
    <citation type="submission" date="2021-02" db="EMBL/GenBank/DDBJ databases">
        <authorList>
            <person name="Dougan E. K."/>
            <person name="Rhodes N."/>
            <person name="Thang M."/>
            <person name="Chan C."/>
        </authorList>
    </citation>
    <scope>NUCLEOTIDE SEQUENCE</scope>
</reference>
<keyword evidence="1" id="KW-1133">Transmembrane helix</keyword>
<dbReference type="AlphaFoldDB" id="A0A813KB10"/>
<dbReference type="Proteomes" id="UP000626109">
    <property type="component" value="Unassembled WGS sequence"/>
</dbReference>
<organism evidence="2 3">
    <name type="scientific">Polarella glacialis</name>
    <name type="common">Dinoflagellate</name>
    <dbReference type="NCBI Taxonomy" id="89957"/>
    <lineage>
        <taxon>Eukaryota</taxon>
        <taxon>Sar</taxon>
        <taxon>Alveolata</taxon>
        <taxon>Dinophyceae</taxon>
        <taxon>Suessiales</taxon>
        <taxon>Suessiaceae</taxon>
        <taxon>Polarella</taxon>
    </lineage>
</organism>
<evidence type="ECO:0000313" key="3">
    <source>
        <dbReference type="Proteomes" id="UP000626109"/>
    </source>
</evidence>
<feature type="transmembrane region" description="Helical" evidence="1">
    <location>
        <begin position="150"/>
        <end position="176"/>
    </location>
</feature>
<sequence>LSLEFGKLIMADEEGNGKLKQAIIAAEEMTKKLKVHLKEIRSIEAKLTREDQQDTPDQLLPPAMRAKMSMDCKISLERRSSQSRAELCSPAAGISSALSNATTKTKTTFHGVVCASASGPQVAPPTAAPPMFHHVLEAPSIIERQAGNGWFFHLALCLSMLQAVLSIAVLLAFAALPSPAGSAFVIPGATGALLVLATILAGFVAHQLFRIRRQYPSRKVVPFHGKLLT</sequence>
<dbReference type="EMBL" id="CAJNNW010028278">
    <property type="protein sequence ID" value="CAE8695470.1"/>
    <property type="molecule type" value="Genomic_DNA"/>
</dbReference>